<keyword evidence="7" id="KW-0808">Transferase</keyword>
<keyword evidence="9" id="KW-0718">Serine biosynthesis</keyword>
<dbReference type="Proteomes" id="UP000398389">
    <property type="component" value="Unassembled WGS sequence"/>
</dbReference>
<evidence type="ECO:0000256" key="6">
    <source>
        <dbReference type="ARBA" id="ARBA00022605"/>
    </source>
</evidence>
<sequence length="384" mass="41433">MSREPPHYFGAGPALLPESVVKQASQDLITYLSNDVGVCEISHRSADAIDIINTAKARLAQAYSIPDTHEILFAQGGGTGAFAAVAYNLTAAYAKKTGKKGTANYLVTGSWSEKAAAEAKRLGFTTHIAANSKQSAGKYGSIPDSATWQFTNDISYVYYCDNETVNGVEFPADISANLPQGVDIVADMSSNILSREIDISKFAAIVAGAQKNIGVAGITVYIVRKDLLSRLPHEEEVALGLPIPPIVFDWPTLAKNNSTYNTLPIFGVHVLSLCVKSVLDKGGLKAQQEESESKADKVYQVIDKYPQVFNAPVAKDARSIMNIVFTLPSPELEKKFLDGAKELRLNGIKGHRSVGGIRISNYNAVTPQSIDILVTYMESFAKII</sequence>
<evidence type="ECO:0000256" key="8">
    <source>
        <dbReference type="ARBA" id="ARBA00022898"/>
    </source>
</evidence>
<dbReference type="Gene3D" id="3.40.640.10">
    <property type="entry name" value="Type I PLP-dependent aspartate aminotransferase-like (Major domain)"/>
    <property type="match status" value="1"/>
</dbReference>
<dbReference type="PANTHER" id="PTHR43247:SF1">
    <property type="entry name" value="PHOSPHOSERINE AMINOTRANSFERASE"/>
    <property type="match status" value="1"/>
</dbReference>
<evidence type="ECO:0000313" key="14">
    <source>
        <dbReference type="Proteomes" id="UP000398389"/>
    </source>
</evidence>
<reference evidence="13 14" key="1">
    <citation type="submission" date="2019-09" db="EMBL/GenBank/DDBJ databases">
        <authorList>
            <person name="Brejova B."/>
        </authorList>
    </citation>
    <scope>NUCLEOTIDE SEQUENCE [LARGE SCALE GENOMIC DNA]</scope>
</reference>
<comment type="similarity">
    <text evidence="3">Belongs to the class-V pyridoxal-phosphate-dependent aminotransferase family. SerC subfamily.</text>
</comment>
<keyword evidence="6" id="KW-0028">Amino-acid biosynthesis</keyword>
<keyword evidence="14" id="KW-1185">Reference proteome</keyword>
<feature type="domain" description="Aminotransferase class V" evidence="12">
    <location>
        <begin position="9"/>
        <end position="373"/>
    </location>
</feature>
<evidence type="ECO:0000313" key="13">
    <source>
        <dbReference type="EMBL" id="VVT49779.1"/>
    </source>
</evidence>
<dbReference type="PANTHER" id="PTHR43247">
    <property type="entry name" value="PHOSPHOSERINE AMINOTRANSFERASE"/>
    <property type="match status" value="1"/>
</dbReference>
<gene>
    <name evidence="13" type="ORF">SAPINGB_P002439</name>
</gene>
<dbReference type="GO" id="GO:0006564">
    <property type="term" value="P:L-serine biosynthetic process"/>
    <property type="evidence" value="ECO:0007669"/>
    <property type="project" value="UniProtKB-KW"/>
</dbReference>
<keyword evidence="5" id="KW-0032">Aminotransferase</keyword>
<dbReference type="InterPro" id="IPR015421">
    <property type="entry name" value="PyrdxlP-dep_Trfase_major"/>
</dbReference>
<evidence type="ECO:0000256" key="5">
    <source>
        <dbReference type="ARBA" id="ARBA00022576"/>
    </source>
</evidence>
<evidence type="ECO:0000256" key="2">
    <source>
        <dbReference type="ARBA" id="ARBA00005099"/>
    </source>
</evidence>
<dbReference type="InterPro" id="IPR022278">
    <property type="entry name" value="Pser_aminoTfrase"/>
</dbReference>
<dbReference type="OrthoDB" id="1703350at2759"/>
<dbReference type="AlphaFoldDB" id="A0A5E8BE67"/>
<dbReference type="PIRSF" id="PIRSF000525">
    <property type="entry name" value="SerC"/>
    <property type="match status" value="1"/>
</dbReference>
<comment type="catalytic activity">
    <reaction evidence="10">
        <text>4-(phosphooxy)-L-threonine + 2-oxoglutarate = (R)-3-hydroxy-2-oxo-4-phosphooxybutanoate + L-glutamate</text>
        <dbReference type="Rhea" id="RHEA:16573"/>
        <dbReference type="ChEBI" id="CHEBI:16810"/>
        <dbReference type="ChEBI" id="CHEBI:29985"/>
        <dbReference type="ChEBI" id="CHEBI:58452"/>
        <dbReference type="ChEBI" id="CHEBI:58538"/>
        <dbReference type="EC" id="2.6.1.52"/>
    </reaction>
</comment>
<accession>A0A5E8BE67</accession>
<dbReference type="Pfam" id="PF00266">
    <property type="entry name" value="Aminotran_5"/>
    <property type="match status" value="1"/>
</dbReference>
<evidence type="ECO:0000256" key="10">
    <source>
        <dbReference type="ARBA" id="ARBA00047630"/>
    </source>
</evidence>
<evidence type="ECO:0000256" key="3">
    <source>
        <dbReference type="ARBA" id="ARBA00006904"/>
    </source>
</evidence>
<comment type="pathway">
    <text evidence="2">Amino-acid biosynthesis; L-serine biosynthesis; L-serine from 3-phospho-D-glycerate: step 2/3.</text>
</comment>
<proteinExistence type="inferred from homology"/>
<evidence type="ECO:0000259" key="12">
    <source>
        <dbReference type="Pfam" id="PF00266"/>
    </source>
</evidence>
<evidence type="ECO:0000256" key="7">
    <source>
        <dbReference type="ARBA" id="ARBA00022679"/>
    </source>
</evidence>
<dbReference type="InterPro" id="IPR015422">
    <property type="entry name" value="PyrdxlP-dep_Trfase_small"/>
</dbReference>
<dbReference type="FunFam" id="3.40.640.10:FF:000010">
    <property type="entry name" value="Phosphoserine aminotransferase"/>
    <property type="match status" value="1"/>
</dbReference>
<dbReference type="UniPathway" id="UPA00135">
    <property type="reaction ID" value="UER00197"/>
</dbReference>
<dbReference type="GeneID" id="43581258"/>
<dbReference type="EC" id="2.6.1.52" evidence="4"/>
<dbReference type="GO" id="GO:0004648">
    <property type="term" value="F:O-phospho-L-serine:2-oxoglutarate aminotransferase activity"/>
    <property type="evidence" value="ECO:0007669"/>
    <property type="project" value="UniProtKB-EC"/>
</dbReference>
<evidence type="ECO:0000256" key="9">
    <source>
        <dbReference type="ARBA" id="ARBA00023299"/>
    </source>
</evidence>
<comment type="cofactor">
    <cofactor evidence="1">
        <name>pyridoxal 5'-phosphate</name>
        <dbReference type="ChEBI" id="CHEBI:597326"/>
    </cofactor>
</comment>
<dbReference type="GO" id="GO:0005737">
    <property type="term" value="C:cytoplasm"/>
    <property type="evidence" value="ECO:0007669"/>
    <property type="project" value="TreeGrafter"/>
</dbReference>
<dbReference type="InterPro" id="IPR000192">
    <property type="entry name" value="Aminotrans_V_dom"/>
</dbReference>
<dbReference type="Gene3D" id="3.90.1150.10">
    <property type="entry name" value="Aspartate Aminotransferase, domain 1"/>
    <property type="match status" value="1"/>
</dbReference>
<dbReference type="InterPro" id="IPR015424">
    <property type="entry name" value="PyrdxlP-dep_Trfase"/>
</dbReference>
<dbReference type="RefSeq" id="XP_031853049.1">
    <property type="nucleotide sequence ID" value="XM_031997158.1"/>
</dbReference>
<dbReference type="GO" id="GO:0030170">
    <property type="term" value="F:pyridoxal phosphate binding"/>
    <property type="evidence" value="ECO:0007669"/>
    <property type="project" value="TreeGrafter"/>
</dbReference>
<comment type="catalytic activity">
    <reaction evidence="11">
        <text>O-phospho-L-serine + 2-oxoglutarate = 3-phosphooxypyruvate + L-glutamate</text>
        <dbReference type="Rhea" id="RHEA:14329"/>
        <dbReference type="ChEBI" id="CHEBI:16810"/>
        <dbReference type="ChEBI" id="CHEBI:18110"/>
        <dbReference type="ChEBI" id="CHEBI:29985"/>
        <dbReference type="ChEBI" id="CHEBI:57524"/>
        <dbReference type="EC" id="2.6.1.52"/>
    </reaction>
</comment>
<evidence type="ECO:0000256" key="4">
    <source>
        <dbReference type="ARBA" id="ARBA00013030"/>
    </source>
</evidence>
<protein>
    <recommendedName>
        <fullName evidence="4">phosphoserine transaminase</fullName>
        <ecNumber evidence="4">2.6.1.52</ecNumber>
    </recommendedName>
</protein>
<dbReference type="SUPFAM" id="SSF53383">
    <property type="entry name" value="PLP-dependent transferases"/>
    <property type="match status" value="1"/>
</dbReference>
<name>A0A5E8BE67_9ASCO</name>
<evidence type="ECO:0000256" key="1">
    <source>
        <dbReference type="ARBA" id="ARBA00001933"/>
    </source>
</evidence>
<evidence type="ECO:0000256" key="11">
    <source>
        <dbReference type="ARBA" id="ARBA00049007"/>
    </source>
</evidence>
<dbReference type="NCBIfam" id="NF003764">
    <property type="entry name" value="PRK05355.1"/>
    <property type="match status" value="1"/>
</dbReference>
<keyword evidence="8" id="KW-0663">Pyridoxal phosphate</keyword>
<dbReference type="EMBL" id="CABVLU010000002">
    <property type="protein sequence ID" value="VVT49779.1"/>
    <property type="molecule type" value="Genomic_DNA"/>
</dbReference>
<organism evidence="13 14">
    <name type="scientific">Magnusiomyces paraingens</name>
    <dbReference type="NCBI Taxonomy" id="2606893"/>
    <lineage>
        <taxon>Eukaryota</taxon>
        <taxon>Fungi</taxon>
        <taxon>Dikarya</taxon>
        <taxon>Ascomycota</taxon>
        <taxon>Saccharomycotina</taxon>
        <taxon>Dipodascomycetes</taxon>
        <taxon>Dipodascales</taxon>
        <taxon>Dipodascaceae</taxon>
        <taxon>Magnusiomyces</taxon>
    </lineage>
</organism>
<dbReference type="FunFam" id="3.90.1150.10:FF:000006">
    <property type="entry name" value="Phosphoserine aminotransferase"/>
    <property type="match status" value="1"/>
</dbReference>
<dbReference type="HAMAP" id="MF_00160">
    <property type="entry name" value="SerC_aminotrans_5"/>
    <property type="match status" value="1"/>
</dbReference>